<keyword evidence="1" id="KW-1133">Transmembrane helix</keyword>
<feature type="transmembrane region" description="Helical" evidence="1">
    <location>
        <begin position="6"/>
        <end position="26"/>
    </location>
</feature>
<evidence type="ECO:0000313" key="2">
    <source>
        <dbReference type="EMBL" id="MFC4302092.1"/>
    </source>
</evidence>
<gene>
    <name evidence="2" type="ORF">ACFO1S_01410</name>
</gene>
<evidence type="ECO:0000313" key="3">
    <source>
        <dbReference type="Proteomes" id="UP001595755"/>
    </source>
</evidence>
<protein>
    <submittedName>
        <fullName evidence="2">Uncharacterized protein</fullName>
    </submittedName>
</protein>
<reference evidence="3" key="1">
    <citation type="journal article" date="2019" name="Int. J. Syst. Evol. Microbiol.">
        <title>The Global Catalogue of Microorganisms (GCM) 10K type strain sequencing project: providing services to taxonomists for standard genome sequencing and annotation.</title>
        <authorList>
            <consortium name="The Broad Institute Genomics Platform"/>
            <consortium name="The Broad Institute Genome Sequencing Center for Infectious Disease"/>
            <person name="Wu L."/>
            <person name="Ma J."/>
        </authorList>
    </citation>
    <scope>NUCLEOTIDE SEQUENCE [LARGE SCALE GENOMIC DNA]</scope>
    <source>
        <strain evidence="3">CGMCC 4.1641</strain>
    </source>
</reference>
<sequence length="178" mass="19843">MKKLLIGMFVIVFIVVIAGAGALYYVKPDRALDLSYEEVPLEDRALSMAKRLSLQMSLTAEDLNNLAKKSIADNPQVEEDVLVTGADFTLNGDKLIADLNVIWKDRVSAGIQVTYRLRWEDPNVVAAVEKATMKGIALPNAWFSDRTIPIGDSLPPMLRIKSVEWDQDEVKVIFRPAL</sequence>
<name>A0ABV8S3T9_9BACL</name>
<keyword evidence="3" id="KW-1185">Reference proteome</keyword>
<dbReference type="EMBL" id="JBHSED010000003">
    <property type="protein sequence ID" value="MFC4302092.1"/>
    <property type="molecule type" value="Genomic_DNA"/>
</dbReference>
<organism evidence="2 3">
    <name type="scientific">Cohnella boryungensis</name>
    <dbReference type="NCBI Taxonomy" id="768479"/>
    <lineage>
        <taxon>Bacteria</taxon>
        <taxon>Bacillati</taxon>
        <taxon>Bacillota</taxon>
        <taxon>Bacilli</taxon>
        <taxon>Bacillales</taxon>
        <taxon>Paenibacillaceae</taxon>
        <taxon>Cohnella</taxon>
    </lineage>
</organism>
<comment type="caution">
    <text evidence="2">The sequence shown here is derived from an EMBL/GenBank/DDBJ whole genome shotgun (WGS) entry which is preliminary data.</text>
</comment>
<keyword evidence="1" id="KW-0472">Membrane</keyword>
<dbReference type="Proteomes" id="UP001595755">
    <property type="component" value="Unassembled WGS sequence"/>
</dbReference>
<accession>A0ABV8S3T9</accession>
<keyword evidence="1" id="KW-0812">Transmembrane</keyword>
<evidence type="ECO:0000256" key="1">
    <source>
        <dbReference type="SAM" id="Phobius"/>
    </source>
</evidence>
<dbReference type="RefSeq" id="WP_204601011.1">
    <property type="nucleotide sequence ID" value="NZ_JBHSED010000003.1"/>
</dbReference>
<proteinExistence type="predicted"/>